<evidence type="ECO:0000259" key="5">
    <source>
        <dbReference type="PROSITE" id="PS51296"/>
    </source>
</evidence>
<evidence type="ECO:0000256" key="2">
    <source>
        <dbReference type="ARBA" id="ARBA00022723"/>
    </source>
</evidence>
<proteinExistence type="predicted"/>
<dbReference type="Gene3D" id="2.102.10.10">
    <property type="entry name" value="Rieske [2Fe-2S] iron-sulphur domain"/>
    <property type="match status" value="1"/>
</dbReference>
<name>A0ABP7G766_9ACTN</name>
<organism evidence="6 7">
    <name type="scientific">Streptomyces tremellae</name>
    <dbReference type="NCBI Taxonomy" id="1124239"/>
    <lineage>
        <taxon>Bacteria</taxon>
        <taxon>Bacillati</taxon>
        <taxon>Actinomycetota</taxon>
        <taxon>Actinomycetes</taxon>
        <taxon>Kitasatosporales</taxon>
        <taxon>Streptomycetaceae</taxon>
        <taxon>Streptomyces</taxon>
    </lineage>
</organism>
<dbReference type="InterPro" id="IPR036922">
    <property type="entry name" value="Rieske_2Fe-2S_sf"/>
</dbReference>
<evidence type="ECO:0000313" key="6">
    <source>
        <dbReference type="EMBL" id="GAA3756380.1"/>
    </source>
</evidence>
<dbReference type="EMBL" id="BAABEP010000070">
    <property type="protein sequence ID" value="GAA3756380.1"/>
    <property type="molecule type" value="Genomic_DNA"/>
</dbReference>
<evidence type="ECO:0000256" key="3">
    <source>
        <dbReference type="ARBA" id="ARBA00023004"/>
    </source>
</evidence>
<protein>
    <recommendedName>
        <fullName evidence="5">Rieske domain-containing protein</fullName>
    </recommendedName>
</protein>
<keyword evidence="1" id="KW-0001">2Fe-2S</keyword>
<comment type="caution">
    <text evidence="6">The sequence shown here is derived from an EMBL/GenBank/DDBJ whole genome shotgun (WGS) entry which is preliminary data.</text>
</comment>
<dbReference type="Gene3D" id="3.90.380.10">
    <property type="entry name" value="Naphthalene 1,2-dioxygenase Alpha Subunit, Chain A, domain 1"/>
    <property type="match status" value="1"/>
</dbReference>
<feature type="domain" description="Rieske" evidence="5">
    <location>
        <begin position="22"/>
        <end position="70"/>
    </location>
</feature>
<dbReference type="SUPFAM" id="SSF50022">
    <property type="entry name" value="ISP domain"/>
    <property type="match status" value="1"/>
</dbReference>
<evidence type="ECO:0000256" key="1">
    <source>
        <dbReference type="ARBA" id="ARBA00022714"/>
    </source>
</evidence>
<gene>
    <name evidence="6" type="ORF">GCM10023082_59320</name>
</gene>
<dbReference type="PROSITE" id="PS51296">
    <property type="entry name" value="RIESKE"/>
    <property type="match status" value="1"/>
</dbReference>
<keyword evidence="2" id="KW-0479">Metal-binding</keyword>
<keyword evidence="4" id="KW-0411">Iron-sulfur</keyword>
<keyword evidence="7" id="KW-1185">Reference proteome</keyword>
<dbReference type="InterPro" id="IPR017941">
    <property type="entry name" value="Rieske_2Fe-2S"/>
</dbReference>
<dbReference type="RefSeq" id="WP_345654254.1">
    <property type="nucleotide sequence ID" value="NZ_BAABEP010000070.1"/>
</dbReference>
<evidence type="ECO:0000313" key="7">
    <source>
        <dbReference type="Proteomes" id="UP001499884"/>
    </source>
</evidence>
<dbReference type="Proteomes" id="UP001499884">
    <property type="component" value="Unassembled WGS sequence"/>
</dbReference>
<sequence>MTTPADDRILRREMAAAYRSGWHVVDLVSAIPRRGDSVRVTLLGEPVLVVREEDDDVRAYRCPRRPRGAPQRVRCCIRYDMIFVNLDQRDHEFVGPQPHTATPRSA</sequence>
<keyword evidence="3" id="KW-0408">Iron</keyword>
<reference evidence="7" key="1">
    <citation type="journal article" date="2019" name="Int. J. Syst. Evol. Microbiol.">
        <title>The Global Catalogue of Microorganisms (GCM) 10K type strain sequencing project: providing services to taxonomists for standard genome sequencing and annotation.</title>
        <authorList>
            <consortium name="The Broad Institute Genomics Platform"/>
            <consortium name="The Broad Institute Genome Sequencing Center for Infectious Disease"/>
            <person name="Wu L."/>
            <person name="Ma J."/>
        </authorList>
    </citation>
    <scope>NUCLEOTIDE SEQUENCE [LARGE SCALE GENOMIC DNA]</scope>
    <source>
        <strain evidence="7">JCM 30846</strain>
    </source>
</reference>
<evidence type="ECO:0000256" key="4">
    <source>
        <dbReference type="ARBA" id="ARBA00023014"/>
    </source>
</evidence>
<accession>A0ABP7G766</accession>